<name>A0A846TEP6_9BACI</name>
<dbReference type="Pfam" id="PF06877">
    <property type="entry name" value="RraB"/>
    <property type="match status" value="1"/>
</dbReference>
<dbReference type="Gene3D" id="3.30.70.970">
    <property type="entry name" value="RraB-like"/>
    <property type="match status" value="1"/>
</dbReference>
<evidence type="ECO:0000313" key="3">
    <source>
        <dbReference type="Proteomes" id="UP000587942"/>
    </source>
</evidence>
<protein>
    <submittedName>
        <fullName evidence="2">Ribonuclease E inhibitor RraB</fullName>
    </submittedName>
</protein>
<reference evidence="2 3" key="1">
    <citation type="submission" date="2020-03" db="EMBL/GenBank/DDBJ databases">
        <authorList>
            <person name="Sun Q."/>
        </authorList>
    </citation>
    <scope>NUCLEOTIDE SEQUENCE [LARGE SCALE GENOMIC DNA]</scope>
    <source>
        <strain evidence="2 3">KACC 21451</strain>
    </source>
</reference>
<dbReference type="InterPro" id="IPR036701">
    <property type="entry name" value="RraB-like_sf"/>
</dbReference>
<accession>A0A846TEP6</accession>
<evidence type="ECO:0000259" key="1">
    <source>
        <dbReference type="Pfam" id="PF06877"/>
    </source>
</evidence>
<dbReference type="AlphaFoldDB" id="A0A846TEP6"/>
<dbReference type="SUPFAM" id="SSF89946">
    <property type="entry name" value="Hypothetical protein VC0424"/>
    <property type="match status" value="1"/>
</dbReference>
<evidence type="ECO:0000313" key="2">
    <source>
        <dbReference type="EMBL" id="NKE04664.1"/>
    </source>
</evidence>
<organism evidence="2 3">
    <name type="scientific">Mesobacillus selenatarsenatis</name>
    <dbReference type="NCBI Taxonomy" id="388741"/>
    <lineage>
        <taxon>Bacteria</taxon>
        <taxon>Bacillati</taxon>
        <taxon>Bacillota</taxon>
        <taxon>Bacilli</taxon>
        <taxon>Bacillales</taxon>
        <taxon>Bacillaceae</taxon>
        <taxon>Mesobacillus</taxon>
    </lineage>
</organism>
<dbReference type="EMBL" id="JAAVUM010000002">
    <property type="protein sequence ID" value="NKE04664.1"/>
    <property type="molecule type" value="Genomic_DNA"/>
</dbReference>
<gene>
    <name evidence="2" type="ORF">GWK17_04125</name>
</gene>
<sequence length="120" mass="14227">MSETIEELRQRESLDLETINALKKEGSNFEKEHYLEHYFFLKTESSIEEIARRLNDMGYDLYEPNLVEEDQQELFMFKVAKKCFIEPDMIFETTKYLTELAIQFGGSASCYDGWETQVIK</sequence>
<dbReference type="Proteomes" id="UP000587942">
    <property type="component" value="Unassembled WGS sequence"/>
</dbReference>
<feature type="domain" description="Regulator of ribonuclease activity B" evidence="1">
    <location>
        <begin position="17"/>
        <end position="116"/>
    </location>
</feature>
<dbReference type="InterPro" id="IPR009671">
    <property type="entry name" value="RraB_dom"/>
</dbReference>
<proteinExistence type="predicted"/>
<comment type="caution">
    <text evidence="2">The sequence shown here is derived from an EMBL/GenBank/DDBJ whole genome shotgun (WGS) entry which is preliminary data.</text>
</comment>
<dbReference type="RefSeq" id="WP_167831156.1">
    <property type="nucleotide sequence ID" value="NZ_JAAVUM010000002.1"/>
</dbReference>